<evidence type="ECO:0000313" key="2">
    <source>
        <dbReference type="EMBL" id="OGG78811.1"/>
    </source>
</evidence>
<dbReference type="AlphaFoldDB" id="A0A1F6EYW5"/>
<dbReference type="PANTHER" id="PTHR34322:SF2">
    <property type="entry name" value="TRANSPOSASE IS200-LIKE DOMAIN-CONTAINING PROTEIN"/>
    <property type="match status" value="1"/>
</dbReference>
<dbReference type="Proteomes" id="UP000178919">
    <property type="component" value="Unassembled WGS sequence"/>
</dbReference>
<comment type="caution">
    <text evidence="2">The sequence shown here is derived from an EMBL/GenBank/DDBJ whole genome shotgun (WGS) entry which is preliminary data.</text>
</comment>
<dbReference type="InterPro" id="IPR036515">
    <property type="entry name" value="Transposase_17_sf"/>
</dbReference>
<feature type="domain" description="Transposase IS200-like" evidence="1">
    <location>
        <begin position="9"/>
        <end position="147"/>
    </location>
</feature>
<dbReference type="EMBL" id="MFMJ01000047">
    <property type="protein sequence ID" value="OGG78811.1"/>
    <property type="molecule type" value="Genomic_DNA"/>
</dbReference>
<dbReference type="Gene3D" id="3.30.70.1290">
    <property type="entry name" value="Transposase IS200-like"/>
    <property type="match status" value="1"/>
</dbReference>
<name>A0A1F6EYW5_9BACT</name>
<protein>
    <recommendedName>
        <fullName evidence="1">Transposase IS200-like domain-containing protein</fullName>
    </recommendedName>
</protein>
<evidence type="ECO:0000259" key="1">
    <source>
        <dbReference type="SMART" id="SM01321"/>
    </source>
</evidence>
<dbReference type="InterPro" id="IPR002686">
    <property type="entry name" value="Transposase_17"/>
</dbReference>
<dbReference type="GO" id="GO:0006313">
    <property type="term" value="P:DNA transposition"/>
    <property type="evidence" value="ECO:0007669"/>
    <property type="project" value="InterPro"/>
</dbReference>
<dbReference type="GO" id="GO:0004803">
    <property type="term" value="F:transposase activity"/>
    <property type="evidence" value="ECO:0007669"/>
    <property type="project" value="InterPro"/>
</dbReference>
<organism evidence="2 3">
    <name type="scientific">Candidatus Kaiserbacteria bacterium RIFCSPLOWO2_02_FULL_55_12</name>
    <dbReference type="NCBI Taxonomy" id="1798522"/>
    <lineage>
        <taxon>Bacteria</taxon>
        <taxon>Candidatus Kaiseribacteriota</taxon>
    </lineage>
</organism>
<accession>A0A1F6EYW5</accession>
<sequence>MTKRKTKFTVGEWYHCYNRSIENRLSFENPLDYRRFLELLYLANDEFPLRRDDIGVRKFEEVLHIPRGKKLVAIGAFCLMPSHFHLVLKEVTEGGITSFMRKIGTAYTLYFNAQHNRVGNLFLKPFRSRYASLNRSLENLISYVHSNPAVLYEPSWKAGHVVDHQFLEEHLVAYPYASLGAYTGVHTSTSTILDVETVSRARTVPIQKMLQEARHYCTDESIP</sequence>
<dbReference type="PANTHER" id="PTHR34322">
    <property type="entry name" value="TRANSPOSASE, Y1_TNP DOMAIN-CONTAINING"/>
    <property type="match status" value="1"/>
</dbReference>
<dbReference type="SMART" id="SM01321">
    <property type="entry name" value="Y1_Tnp"/>
    <property type="match status" value="1"/>
</dbReference>
<proteinExistence type="predicted"/>
<dbReference type="SUPFAM" id="SSF143422">
    <property type="entry name" value="Transposase IS200-like"/>
    <property type="match status" value="1"/>
</dbReference>
<reference evidence="2 3" key="1">
    <citation type="journal article" date="2016" name="Nat. Commun.">
        <title>Thousands of microbial genomes shed light on interconnected biogeochemical processes in an aquifer system.</title>
        <authorList>
            <person name="Anantharaman K."/>
            <person name="Brown C.T."/>
            <person name="Hug L.A."/>
            <person name="Sharon I."/>
            <person name="Castelle C.J."/>
            <person name="Probst A.J."/>
            <person name="Thomas B.C."/>
            <person name="Singh A."/>
            <person name="Wilkins M.J."/>
            <person name="Karaoz U."/>
            <person name="Brodie E.L."/>
            <person name="Williams K.H."/>
            <person name="Hubbard S.S."/>
            <person name="Banfield J.F."/>
        </authorList>
    </citation>
    <scope>NUCLEOTIDE SEQUENCE [LARGE SCALE GENOMIC DNA]</scope>
</reference>
<gene>
    <name evidence="2" type="ORF">A3J11_02250</name>
</gene>
<dbReference type="GO" id="GO:0003677">
    <property type="term" value="F:DNA binding"/>
    <property type="evidence" value="ECO:0007669"/>
    <property type="project" value="InterPro"/>
</dbReference>
<evidence type="ECO:0000313" key="3">
    <source>
        <dbReference type="Proteomes" id="UP000178919"/>
    </source>
</evidence>